<dbReference type="RefSeq" id="WP_005989530.1">
    <property type="nucleotide sequence ID" value="NZ_CP018732.1"/>
</dbReference>
<feature type="transmembrane region" description="Helical" evidence="1">
    <location>
        <begin position="12"/>
        <end position="41"/>
    </location>
</feature>
<dbReference type="OrthoDB" id="9890177at2"/>
<reference evidence="2" key="1">
    <citation type="submission" date="2020-07" db="EMBL/GenBank/DDBJ databases">
        <authorList>
            <person name="Pothier F. J."/>
        </authorList>
    </citation>
    <scope>NUCLEOTIDE SEQUENCE [LARGE SCALE GENOMIC DNA]</scope>
    <source>
        <plasmid evidence="2">CFBP8129_p211</plasmid>
    </source>
</reference>
<name>A0A6V7FES8_9XANT</name>
<evidence type="ECO:0000313" key="2">
    <source>
        <dbReference type="EMBL" id="CAD0362183.1"/>
    </source>
</evidence>
<sequence>MKTTTHRARLQNISIALIAVVNHLARAASILCCTAVLIFWFFAEVEAYREDWTFMHCMAMVFSSKPVIAFLVCIAIERTTFALFRYFNPDDGL</sequence>
<protein>
    <submittedName>
        <fullName evidence="2">Uncharacterized protein</fullName>
    </submittedName>
</protein>
<keyword evidence="1" id="KW-0812">Transmembrane</keyword>
<keyword evidence="1" id="KW-0472">Membrane</keyword>
<organism evidence="2">
    <name type="scientific">Xanthomonas hortorum pv. gardneri</name>
    <dbReference type="NCBI Taxonomy" id="2754056"/>
    <lineage>
        <taxon>Bacteria</taxon>
        <taxon>Pseudomonadati</taxon>
        <taxon>Pseudomonadota</taxon>
        <taxon>Gammaproteobacteria</taxon>
        <taxon>Lysobacterales</taxon>
        <taxon>Lysobacteraceae</taxon>
        <taxon>Xanthomonas</taxon>
    </lineage>
</organism>
<keyword evidence="2" id="KW-0614">Plasmid</keyword>
<evidence type="ECO:0000256" key="1">
    <source>
        <dbReference type="SAM" id="Phobius"/>
    </source>
</evidence>
<accession>A0A6V7FES8</accession>
<dbReference type="GeneID" id="46984404"/>
<geneLocation type="plasmid" evidence="2">
    <name>CFBP8129_p211</name>
</geneLocation>
<dbReference type="EMBL" id="LR828254">
    <property type="protein sequence ID" value="CAD0362178.1"/>
    <property type="molecule type" value="Genomic_DNA"/>
</dbReference>
<dbReference type="AlphaFoldDB" id="A0A6V7FES8"/>
<gene>
    <name evidence="2" type="ORF">CFBP8129_45190</name>
</gene>
<keyword evidence="1" id="KW-1133">Transmembrane helix</keyword>
<proteinExistence type="predicted"/>
<feature type="transmembrane region" description="Helical" evidence="1">
    <location>
        <begin position="53"/>
        <end position="76"/>
    </location>
</feature>
<dbReference type="EMBL" id="LR828254">
    <property type="protein sequence ID" value="CAD0362183.1"/>
    <property type="molecule type" value="Genomic_DNA"/>
</dbReference>